<keyword evidence="1" id="KW-0812">Transmembrane</keyword>
<feature type="transmembrane region" description="Helical" evidence="1">
    <location>
        <begin position="211"/>
        <end position="237"/>
    </location>
</feature>
<evidence type="ECO:0000313" key="3">
    <source>
        <dbReference type="Proteomes" id="UP000003980"/>
    </source>
</evidence>
<feature type="transmembrane region" description="Helical" evidence="1">
    <location>
        <begin position="117"/>
        <end position="134"/>
    </location>
</feature>
<organism evidence="2 3">
    <name type="scientific">Metallosphaera yellowstonensis MK1</name>
    <dbReference type="NCBI Taxonomy" id="671065"/>
    <lineage>
        <taxon>Archaea</taxon>
        <taxon>Thermoproteota</taxon>
        <taxon>Thermoprotei</taxon>
        <taxon>Sulfolobales</taxon>
        <taxon>Sulfolobaceae</taxon>
        <taxon>Metallosphaera</taxon>
    </lineage>
</organism>
<dbReference type="HOGENOM" id="CLU_862249_0_0_2"/>
<dbReference type="eggNOG" id="arCOG09694">
    <property type="taxonomic scope" value="Archaea"/>
</dbReference>
<evidence type="ECO:0000313" key="2">
    <source>
        <dbReference type="EMBL" id="EHP70994.1"/>
    </source>
</evidence>
<dbReference type="STRING" id="671065.MetMK1DRAFT_00014980"/>
<feature type="transmembrane region" description="Helical" evidence="1">
    <location>
        <begin position="49"/>
        <end position="75"/>
    </location>
</feature>
<dbReference type="EMBL" id="JH597761">
    <property type="protein sequence ID" value="EHP70994.1"/>
    <property type="molecule type" value="Genomic_DNA"/>
</dbReference>
<sequence length="331" mass="36034">MSRIPGVNLTIFSLVYVFALLFELIFNREFLAGVIPIGMAANTQVVERVFSAMFIVGAVAYGLVLILQPIMIGIAGIYGDLPRLGKAFLWTSLYLSLILDAVHFYYGVDNTSFNPPVLFSITYVGIILITVLLLSKFSRRWIIPLLVIPDLLAYLTLLGDWLVQISGNSAFGAVTYYSGIIMPYSVMFSALSFLVFAILDGINKTALIPFTALAVVVASLVYLNAIPGLGIMIGVVFPYILGIIGVRDWMPPIIFAVAVLALGSAMLEYKEDKGAALSALSLFFGALVFDTVNTTIYLMLPVSALVFSILFSRSPNKNVNRATQDGNQLVK</sequence>
<dbReference type="RefSeq" id="WP_009072029.1">
    <property type="nucleotide sequence ID" value="NZ_JH597761.1"/>
</dbReference>
<dbReference type="AlphaFoldDB" id="H2C4H6"/>
<evidence type="ECO:0000256" key="1">
    <source>
        <dbReference type="SAM" id="Phobius"/>
    </source>
</evidence>
<keyword evidence="1" id="KW-1133">Transmembrane helix</keyword>
<keyword evidence="1" id="KW-0472">Membrane</keyword>
<protein>
    <submittedName>
        <fullName evidence="2">Uncharacterized protein</fullName>
    </submittedName>
</protein>
<gene>
    <name evidence="2" type="ORF">MetMK1DRAFT_00014980</name>
</gene>
<feature type="transmembrane region" description="Helical" evidence="1">
    <location>
        <begin position="295"/>
        <end position="312"/>
    </location>
</feature>
<dbReference type="Proteomes" id="UP000003980">
    <property type="component" value="Unassembled WGS sequence"/>
</dbReference>
<accession>H2C4H6</accession>
<keyword evidence="3" id="KW-1185">Reference proteome</keyword>
<feature type="transmembrane region" description="Helical" evidence="1">
    <location>
        <begin position="7"/>
        <end position="26"/>
    </location>
</feature>
<dbReference type="OrthoDB" id="34715at2157"/>
<proteinExistence type="predicted"/>
<reference evidence="2 3" key="1">
    <citation type="submission" date="2012-01" db="EMBL/GenBank/DDBJ databases">
        <title>Improved High-Quality Draft sequence of Metallosphaera yellowstonensis MK1.</title>
        <authorList>
            <consortium name="US DOE Joint Genome Institute"/>
            <person name="Lucas S."/>
            <person name="Han J."/>
            <person name="Cheng J.-F."/>
            <person name="Goodwin L."/>
            <person name="Pitluck S."/>
            <person name="Peters L."/>
            <person name="Teshima H."/>
            <person name="Detter J.C."/>
            <person name="Han C."/>
            <person name="Tapia R."/>
            <person name="Land M."/>
            <person name="Hauser L."/>
            <person name="Kyrpides N."/>
            <person name="Kozubal M."/>
            <person name="Macur R.E."/>
            <person name="Jay Z."/>
            <person name="Inskeep W."/>
            <person name="Woyke T."/>
        </authorList>
    </citation>
    <scope>NUCLEOTIDE SEQUENCE [LARGE SCALE GENOMIC DNA]</scope>
    <source>
        <strain evidence="2 3">MK1</strain>
    </source>
</reference>
<name>H2C4H6_9CREN</name>
<feature type="transmembrane region" description="Helical" evidence="1">
    <location>
        <begin position="87"/>
        <end position="105"/>
    </location>
</feature>
<feature type="transmembrane region" description="Helical" evidence="1">
    <location>
        <begin position="249"/>
        <end position="267"/>
    </location>
</feature>
<feature type="transmembrane region" description="Helical" evidence="1">
    <location>
        <begin position="141"/>
        <end position="163"/>
    </location>
</feature>
<feature type="transmembrane region" description="Helical" evidence="1">
    <location>
        <begin position="175"/>
        <end position="199"/>
    </location>
</feature>